<name>A0A2A6FNV5_9MICO</name>
<feature type="domain" description="LysM" evidence="1">
    <location>
        <begin position="67"/>
        <end position="116"/>
    </location>
</feature>
<organism evidence="2 3">
    <name type="scientific">Candidatus Lumbricidiphila eiseniae</name>
    <dbReference type="NCBI Taxonomy" id="1969409"/>
    <lineage>
        <taxon>Bacteria</taxon>
        <taxon>Bacillati</taxon>
        <taxon>Actinomycetota</taxon>
        <taxon>Actinomycetes</taxon>
        <taxon>Micrococcales</taxon>
        <taxon>Microbacteriaceae</taxon>
        <taxon>Candidatus Lumbricidiphila</taxon>
    </lineage>
</organism>
<evidence type="ECO:0000313" key="2">
    <source>
        <dbReference type="EMBL" id="PDQ34276.1"/>
    </source>
</evidence>
<evidence type="ECO:0000313" key="3">
    <source>
        <dbReference type="Proteomes" id="UP000219994"/>
    </source>
</evidence>
<dbReference type="PROSITE" id="PS51782">
    <property type="entry name" value="LYSM"/>
    <property type="match status" value="1"/>
</dbReference>
<gene>
    <name evidence="2" type="ORF">B5766_12425</name>
</gene>
<comment type="caution">
    <text evidence="2">The sequence shown here is derived from an EMBL/GenBank/DDBJ whole genome shotgun (WGS) entry which is preliminary data.</text>
</comment>
<dbReference type="Proteomes" id="UP000219994">
    <property type="component" value="Unassembled WGS sequence"/>
</dbReference>
<dbReference type="Gene3D" id="3.10.350.10">
    <property type="entry name" value="LysM domain"/>
    <property type="match status" value="1"/>
</dbReference>
<dbReference type="CDD" id="cd00118">
    <property type="entry name" value="LysM"/>
    <property type="match status" value="1"/>
</dbReference>
<protein>
    <recommendedName>
        <fullName evidence="1">LysM domain-containing protein</fullName>
    </recommendedName>
</protein>
<dbReference type="Pfam" id="PF01476">
    <property type="entry name" value="LysM"/>
    <property type="match status" value="1"/>
</dbReference>
<reference evidence="3" key="1">
    <citation type="submission" date="2017-03" db="EMBL/GenBank/DDBJ databases">
        <authorList>
            <person name="Lund M.B."/>
        </authorList>
    </citation>
    <scope>NUCLEOTIDE SEQUENCE [LARGE SCALE GENOMIC DNA]</scope>
</reference>
<dbReference type="InterPro" id="IPR018392">
    <property type="entry name" value="LysM"/>
</dbReference>
<dbReference type="SUPFAM" id="SSF54106">
    <property type="entry name" value="LysM domain"/>
    <property type="match status" value="1"/>
</dbReference>
<proteinExistence type="predicted"/>
<dbReference type="EMBL" id="NAEP01000059">
    <property type="protein sequence ID" value="PDQ34276.1"/>
    <property type="molecule type" value="Genomic_DNA"/>
</dbReference>
<dbReference type="InterPro" id="IPR036779">
    <property type="entry name" value="LysM_dom_sf"/>
</dbReference>
<evidence type="ECO:0000259" key="1">
    <source>
        <dbReference type="PROSITE" id="PS51782"/>
    </source>
</evidence>
<dbReference type="SMART" id="SM00257">
    <property type="entry name" value="LysM"/>
    <property type="match status" value="1"/>
</dbReference>
<dbReference type="AlphaFoldDB" id="A0A2A6FNV5"/>
<accession>A0A2A6FNV5</accession>
<sequence length="120" mass="12797">MHRSQPRFRLTRRGWLVLTALVAVPLVLWVFVLILGADGPAVGSASLGSSSAVGALSETDASVASLHYTTIGYGDTLWSIAEHIAPKSDPREVIDEIMHLNGLDSAMVQPGQRIALPPNL</sequence>